<accession>A0A6S6XXC0</accession>
<organism evidence="2 3">
    <name type="scientific">Denitratisoma oestradiolicum</name>
    <dbReference type="NCBI Taxonomy" id="311182"/>
    <lineage>
        <taxon>Bacteria</taxon>
        <taxon>Pseudomonadati</taxon>
        <taxon>Pseudomonadota</taxon>
        <taxon>Betaproteobacteria</taxon>
        <taxon>Nitrosomonadales</taxon>
        <taxon>Sterolibacteriaceae</taxon>
        <taxon>Denitratisoma</taxon>
    </lineage>
</organism>
<evidence type="ECO:0000313" key="2">
    <source>
        <dbReference type="EMBL" id="CAB1370634.1"/>
    </source>
</evidence>
<dbReference type="Gene3D" id="3.40.50.720">
    <property type="entry name" value="NAD(P)-binding Rossmann-like Domain"/>
    <property type="match status" value="1"/>
</dbReference>
<dbReference type="InterPro" id="IPR002347">
    <property type="entry name" value="SDR_fam"/>
</dbReference>
<dbReference type="EMBL" id="LR778301">
    <property type="protein sequence ID" value="CAB1370634.1"/>
    <property type="molecule type" value="Genomic_DNA"/>
</dbReference>
<dbReference type="Proteomes" id="UP000515733">
    <property type="component" value="Chromosome"/>
</dbReference>
<keyword evidence="3" id="KW-1185">Reference proteome</keyword>
<dbReference type="Pfam" id="PF13561">
    <property type="entry name" value="adh_short_C2"/>
    <property type="match status" value="1"/>
</dbReference>
<dbReference type="PANTHER" id="PTHR43975:SF2">
    <property type="entry name" value="EG:BACR7A4.14 PROTEIN-RELATED"/>
    <property type="match status" value="1"/>
</dbReference>
<sequence>MLLKNKVIIVSGIGPGLGVKLAIEAAREGAKVAISARTAANLDDAEQRMRAIAPDCEVLKQTNDITDREQCKRLVEATVARFGRIDGLINSAVFHGNFEGVENADLEDWRRVFDTNVIGTMNLTQETIQAMKKSGGGAIAMVNTMATRKPFPSEAGYAASKGALTVAAKYLAKEVGRYNIRVNSVYPGWMWGLPVQGYAKNAAAANNITEEQAMAPIVANIPLGRIVTDDEVARVALFLVSDYSTAMTGAILDANGGEFIAV</sequence>
<proteinExistence type="inferred from homology"/>
<dbReference type="OrthoDB" id="8793699at2"/>
<evidence type="ECO:0000256" key="1">
    <source>
        <dbReference type="ARBA" id="ARBA00006484"/>
    </source>
</evidence>
<comment type="similarity">
    <text evidence="1">Belongs to the short-chain dehydrogenases/reductases (SDR) family.</text>
</comment>
<gene>
    <name evidence="2" type="ORF">DENOEST_3480</name>
</gene>
<dbReference type="KEGG" id="doe:DENOEST_3480"/>
<dbReference type="RefSeq" id="WP_145769375.1">
    <property type="nucleotide sequence ID" value="NZ_LR778301.1"/>
</dbReference>
<protein>
    <submittedName>
        <fullName evidence="2">Short-chain dehydrogenase</fullName>
    </submittedName>
</protein>
<name>A0A6S6XXC0_9PROT</name>
<dbReference type="FunFam" id="3.40.50.720:FF:000084">
    <property type="entry name" value="Short-chain dehydrogenase reductase"/>
    <property type="match status" value="1"/>
</dbReference>
<evidence type="ECO:0000313" key="3">
    <source>
        <dbReference type="Proteomes" id="UP000515733"/>
    </source>
</evidence>
<dbReference type="PRINTS" id="PR00081">
    <property type="entry name" value="GDHRDH"/>
</dbReference>
<dbReference type="AlphaFoldDB" id="A0A6S6XXC0"/>
<dbReference type="CDD" id="cd05233">
    <property type="entry name" value="SDR_c"/>
    <property type="match status" value="1"/>
</dbReference>
<reference evidence="2 3" key="1">
    <citation type="submission" date="2020-03" db="EMBL/GenBank/DDBJ databases">
        <authorList>
            <consortium name="Genoscope - CEA"/>
            <person name="William W."/>
        </authorList>
    </citation>
    <scope>NUCLEOTIDE SEQUENCE [LARGE SCALE GENOMIC DNA]</scope>
    <source>
        <strain evidence="3">DSM 16959</strain>
    </source>
</reference>
<dbReference type="SUPFAM" id="SSF51735">
    <property type="entry name" value="NAD(P)-binding Rossmann-fold domains"/>
    <property type="match status" value="1"/>
</dbReference>
<dbReference type="PANTHER" id="PTHR43975">
    <property type="entry name" value="ZGC:101858"/>
    <property type="match status" value="1"/>
</dbReference>
<dbReference type="NCBIfam" id="NF005909">
    <property type="entry name" value="PRK07890.1"/>
    <property type="match status" value="1"/>
</dbReference>
<dbReference type="InterPro" id="IPR036291">
    <property type="entry name" value="NAD(P)-bd_dom_sf"/>
</dbReference>